<sequence length="115" mass="13266">MSIEQTTQRNRRLRKKLFVGEFTVYVFEVTLELKEMSLESFEQFVDEFIDVIEDNQLILGGSGDGTRQFRGIVASEKRYASATEEDRKTVEAWLKKQSQCDVATVGELVDMNDVF</sequence>
<evidence type="ECO:0000313" key="2">
    <source>
        <dbReference type="Proteomes" id="UP000296201"/>
    </source>
</evidence>
<dbReference type="EMBL" id="CP032096">
    <property type="protein sequence ID" value="QBZ82815.1"/>
    <property type="molecule type" value="Genomic_DNA"/>
</dbReference>
<keyword evidence="2" id="KW-1185">Reference proteome</keyword>
<dbReference type="InterPro" id="IPR007416">
    <property type="entry name" value="YggL_50S_bp"/>
</dbReference>
<dbReference type="Proteomes" id="UP000296201">
    <property type="component" value="Chromosome"/>
</dbReference>
<dbReference type="PANTHER" id="PTHR38778:SF1">
    <property type="entry name" value="CYTOPLASMIC PROTEIN"/>
    <property type="match status" value="1"/>
</dbReference>
<dbReference type="RefSeq" id="WP_135795488.1">
    <property type="nucleotide sequence ID" value="NZ_CP032096.1"/>
</dbReference>
<dbReference type="GO" id="GO:0005829">
    <property type="term" value="C:cytosol"/>
    <property type="evidence" value="ECO:0007669"/>
    <property type="project" value="TreeGrafter"/>
</dbReference>
<accession>A0A4P7NZ58</accession>
<dbReference type="PANTHER" id="PTHR38778">
    <property type="entry name" value="CYTOPLASMIC PROTEIN-RELATED"/>
    <property type="match status" value="1"/>
</dbReference>
<organism evidence="1 2">
    <name type="scientific">Hydrogenovibrio crunogenus</name>
    <dbReference type="NCBI Taxonomy" id="39765"/>
    <lineage>
        <taxon>Bacteria</taxon>
        <taxon>Pseudomonadati</taxon>
        <taxon>Pseudomonadota</taxon>
        <taxon>Gammaproteobacteria</taxon>
        <taxon>Thiotrichales</taxon>
        <taxon>Piscirickettsiaceae</taxon>
        <taxon>Hydrogenovibrio</taxon>
    </lineage>
</organism>
<evidence type="ECO:0000313" key="1">
    <source>
        <dbReference type="EMBL" id="QBZ82815.1"/>
    </source>
</evidence>
<name>A0A4P7NZ58_9GAMM</name>
<dbReference type="Pfam" id="PF04320">
    <property type="entry name" value="YggL_50S_bp"/>
    <property type="match status" value="1"/>
</dbReference>
<reference evidence="1 2" key="1">
    <citation type="submission" date="2018-08" db="EMBL/GenBank/DDBJ databases">
        <title>Horizontal acquisition of hydrogen conversion ability and other habitat adaptations in Hydrogenovibrio crunogenus strains.</title>
        <authorList>
            <person name="Gonnella G."/>
            <person name="Adam N."/>
            <person name="Perner M."/>
        </authorList>
    </citation>
    <scope>NUCLEOTIDE SEQUENCE [LARGE SCALE GENOMIC DNA]</scope>
    <source>
        <strain evidence="1 2">SP-41</strain>
    </source>
</reference>
<dbReference type="OrthoDB" id="5768758at2"/>
<gene>
    <name evidence="1" type="ORF">GHNINEIG_00852</name>
</gene>
<dbReference type="AlphaFoldDB" id="A0A4P7NZ58"/>
<proteinExistence type="predicted"/>
<protein>
    <submittedName>
        <fullName evidence="1">YggL protein</fullName>
    </submittedName>
</protein>